<keyword evidence="3" id="KW-1185">Reference proteome</keyword>
<feature type="compositionally biased region" description="Basic residues" evidence="1">
    <location>
        <begin position="40"/>
        <end position="58"/>
    </location>
</feature>
<proteinExistence type="predicted"/>
<name>A0ABZ2ZL86_9BACI</name>
<sequence>MNPKVRKQREKWSPWTFHEAESQEAKGKMVAMSTSGNRKSGSKGKNSRHGRFMSRKSGNKHEKVVMNRFRQPVFLFLPLEQL</sequence>
<evidence type="ECO:0000313" key="2">
    <source>
        <dbReference type="EMBL" id="WZP08721.1"/>
    </source>
</evidence>
<feature type="compositionally biased region" description="Basic and acidic residues" evidence="1">
    <location>
        <begin position="18"/>
        <end position="27"/>
    </location>
</feature>
<gene>
    <name evidence="2" type="ORF">AADC60_06145</name>
</gene>
<dbReference type="Proteomes" id="UP001472074">
    <property type="component" value="Chromosome"/>
</dbReference>
<evidence type="ECO:0000313" key="3">
    <source>
        <dbReference type="Proteomes" id="UP001472074"/>
    </source>
</evidence>
<feature type="region of interest" description="Disordered" evidence="1">
    <location>
        <begin position="1"/>
        <end position="63"/>
    </location>
</feature>
<organism evidence="2 3">
    <name type="scientific">Cytobacillus pseudoceanisediminis</name>
    <dbReference type="NCBI Taxonomy" id="3051614"/>
    <lineage>
        <taxon>Bacteria</taxon>
        <taxon>Bacillati</taxon>
        <taxon>Bacillota</taxon>
        <taxon>Bacilli</taxon>
        <taxon>Bacillales</taxon>
        <taxon>Bacillaceae</taxon>
        <taxon>Cytobacillus</taxon>
    </lineage>
</organism>
<dbReference type="EMBL" id="CP151651">
    <property type="protein sequence ID" value="WZP08721.1"/>
    <property type="molecule type" value="Genomic_DNA"/>
</dbReference>
<dbReference type="RefSeq" id="WP_192908297.1">
    <property type="nucleotide sequence ID" value="NZ_CP151651.1"/>
</dbReference>
<accession>A0ABZ2ZL86</accession>
<protein>
    <submittedName>
        <fullName evidence="2">Uncharacterized protein</fullName>
    </submittedName>
</protein>
<evidence type="ECO:0000256" key="1">
    <source>
        <dbReference type="SAM" id="MobiDB-lite"/>
    </source>
</evidence>
<reference evidence="2 3" key="1">
    <citation type="submission" date="2024-04" db="EMBL/GenBank/DDBJ databases">
        <title>Screening of coral probiotics and analysis of their probiotic properties.</title>
        <authorList>
            <person name="Wang S."/>
        </authorList>
    </citation>
    <scope>NUCLEOTIDE SEQUENCE [LARGE SCALE GENOMIC DNA]</scope>
    <source>
        <strain evidence="2 3">GXU-Z9</strain>
    </source>
</reference>